<proteinExistence type="predicted"/>
<dbReference type="Proteomes" id="UP001150266">
    <property type="component" value="Unassembled WGS sequence"/>
</dbReference>
<dbReference type="OrthoDB" id="7344096at2759"/>
<organism evidence="1 2">
    <name type="scientific">Lentinula aciculospora</name>
    <dbReference type="NCBI Taxonomy" id="153920"/>
    <lineage>
        <taxon>Eukaryota</taxon>
        <taxon>Fungi</taxon>
        <taxon>Dikarya</taxon>
        <taxon>Basidiomycota</taxon>
        <taxon>Agaricomycotina</taxon>
        <taxon>Agaricomycetes</taxon>
        <taxon>Agaricomycetidae</taxon>
        <taxon>Agaricales</taxon>
        <taxon>Marasmiineae</taxon>
        <taxon>Omphalotaceae</taxon>
        <taxon>Lentinula</taxon>
    </lineage>
</organism>
<keyword evidence="2" id="KW-1185">Reference proteome</keyword>
<gene>
    <name evidence="1" type="ORF">J3R30DRAFT_3240301</name>
</gene>
<dbReference type="EMBL" id="JAOTPV010000003">
    <property type="protein sequence ID" value="KAJ4486025.1"/>
    <property type="molecule type" value="Genomic_DNA"/>
</dbReference>
<dbReference type="AlphaFoldDB" id="A0A9W9AQH6"/>
<evidence type="ECO:0000313" key="2">
    <source>
        <dbReference type="Proteomes" id="UP001150266"/>
    </source>
</evidence>
<evidence type="ECO:0000313" key="1">
    <source>
        <dbReference type="EMBL" id="KAJ4486025.1"/>
    </source>
</evidence>
<accession>A0A9W9AQH6</accession>
<feature type="non-terminal residue" evidence="1">
    <location>
        <position position="62"/>
    </location>
</feature>
<reference evidence="1" key="1">
    <citation type="submission" date="2022-08" db="EMBL/GenBank/DDBJ databases">
        <title>A Global Phylogenomic Analysis of the Shiitake Genus Lentinula.</title>
        <authorList>
            <consortium name="DOE Joint Genome Institute"/>
            <person name="Sierra-Patev S."/>
            <person name="Min B."/>
            <person name="Naranjo-Ortiz M."/>
            <person name="Looney B."/>
            <person name="Konkel Z."/>
            <person name="Slot J.C."/>
            <person name="Sakamoto Y."/>
            <person name="Steenwyk J.L."/>
            <person name="Rokas A."/>
            <person name="Carro J."/>
            <person name="Camarero S."/>
            <person name="Ferreira P."/>
            <person name="Molpeceres G."/>
            <person name="Ruiz-Duenas F.J."/>
            <person name="Serrano A."/>
            <person name="Henrissat B."/>
            <person name="Drula E."/>
            <person name="Hughes K.W."/>
            <person name="Mata J.L."/>
            <person name="Ishikawa N.K."/>
            <person name="Vargas-Isla R."/>
            <person name="Ushijima S."/>
            <person name="Smith C.A."/>
            <person name="Ahrendt S."/>
            <person name="Andreopoulos W."/>
            <person name="He G."/>
            <person name="Labutti K."/>
            <person name="Lipzen A."/>
            <person name="Ng V."/>
            <person name="Riley R."/>
            <person name="Sandor L."/>
            <person name="Barry K."/>
            <person name="Martinez A.T."/>
            <person name="Xiao Y."/>
            <person name="Gibbons J.G."/>
            <person name="Terashima K."/>
            <person name="Grigoriev I.V."/>
            <person name="Hibbett D.S."/>
        </authorList>
    </citation>
    <scope>NUCLEOTIDE SEQUENCE</scope>
    <source>
        <strain evidence="1">JLM2183</strain>
    </source>
</reference>
<sequence>QVHRTSADAGKNSVRERWNRGAFFASKIRDGNSIMDKPEIDDPNSLPVQKHLETQHWLELID</sequence>
<feature type="non-terminal residue" evidence="1">
    <location>
        <position position="1"/>
    </location>
</feature>
<name>A0A9W9AQH6_9AGAR</name>
<comment type="caution">
    <text evidence="1">The sequence shown here is derived from an EMBL/GenBank/DDBJ whole genome shotgun (WGS) entry which is preliminary data.</text>
</comment>
<protein>
    <submittedName>
        <fullName evidence="1">Uncharacterized protein</fullName>
    </submittedName>
</protein>